<accession>A0A1I5LMD1</accession>
<comment type="subcellular location">
    <subcellularLocation>
        <location evidence="1">Secreted</location>
    </subcellularLocation>
</comment>
<dbReference type="OrthoDB" id="8019836at2"/>
<dbReference type="STRING" id="655353.SAMN04488056_11747"/>
<sequence>MAQVTYYQAASGVDFNVDGMEDGSLFNVSSTQFSISNTDGTRITLFGNNITSIGFGDDLEVTGGTITRALLIDANGNTMVEATDFSISLESFIATLDAVDWNASALDSSFETAFEYFYSLAVTGGSSIDASATQGTEATPIELNGDRGDDTITGGDGADLIFAYKGDDTINGNAGNDIIYGMDNDDTIHGGDGDDQLYGGYGNDVLYAGAGEDYLDGGPGNDTIYVTKAATDDDDNTIVTGEGNDTVILTNDLAYICMNYSFVNEGIVANLSTGLIQSSTKTDRVLLNGGDVDRFIGTAFDDTITTDAQGTLLISLGGNDTLIGGAGNDTVSYYYDYSNGGTNAVTVNLATGIATDGFGDTDSLSGIERVRGTFLPDTFIGSDADEIFLGLGGNDKISGGGGFDMVDYHKDDNKLGLYNNFGTAGVIVNLARGTATDGYGDTDILSGIEGAKGTDQDDTLIGSAVHNELSGKEGNDTLKGLAGADLLNGSDGNDTLYGGAGVDTMIGGAGNDTFYVDNSSDIVTETAGEGMDRVFSSASYNLKNSSQYIENITLTGKADLNATGNMQANNMSGNIGDNHLYGLIGNDTLSGLAGDDTLNGGDGNDRLFGNLGNDTLNGGNGDDRLFGHAGADTLFGNVGKDTLSGGAGNDKLFGGIGNDILNGNDGADVLHGNQHSDTLNGGNGNDTLFGDLGNDKLFGGAGDDILNGNDGVDTLHGNQNNDTLNGGNGNDILFGDLGNDKLFGGAGDDKLNGNAGADTLHGNQHNDTLNGGLGDDKLFGDLGNDHLFGNQGNDSLTGGAGNDSLNGGIGNDILGAGSGADTLIGSLGADVMFAGNDNAQDTFVFSSVNDSLTGANHDKLHMFDSGEDIIDLSAIDANSATSVDDSFTFSGTTADAHAVWYQASGSDLFVFADTDGDASADFEIQLMDTQTLVDTDFIL</sequence>
<dbReference type="GO" id="GO:0005576">
    <property type="term" value="C:extracellular region"/>
    <property type="evidence" value="ECO:0007669"/>
    <property type="project" value="UniProtKB-SubCell"/>
</dbReference>
<proteinExistence type="predicted"/>
<gene>
    <name evidence="3" type="ORF">SAMN04488056_11747</name>
</gene>
<dbReference type="AlphaFoldDB" id="A0A1I5LMD1"/>
<keyword evidence="2" id="KW-0964">Secreted</keyword>
<dbReference type="RefSeq" id="WP_090075329.1">
    <property type="nucleotide sequence ID" value="NZ_FOVR01000017.1"/>
</dbReference>
<dbReference type="GO" id="GO:0005509">
    <property type="term" value="F:calcium ion binding"/>
    <property type="evidence" value="ECO:0007669"/>
    <property type="project" value="InterPro"/>
</dbReference>
<dbReference type="PROSITE" id="PS00330">
    <property type="entry name" value="HEMOLYSIN_CALCIUM"/>
    <property type="match status" value="6"/>
</dbReference>
<protein>
    <submittedName>
        <fullName evidence="3">Hemolysin-type calcium-binding repeat-containing protein</fullName>
    </submittedName>
</protein>
<reference evidence="3 4" key="1">
    <citation type="submission" date="2016-10" db="EMBL/GenBank/DDBJ databases">
        <authorList>
            <person name="de Groot N.N."/>
        </authorList>
    </citation>
    <scope>NUCLEOTIDE SEQUENCE [LARGE SCALE GENOMIC DNA]</scope>
    <source>
        <strain evidence="3 4">CGMCC 1.9157</strain>
    </source>
</reference>
<dbReference type="PANTHER" id="PTHR38340:SF1">
    <property type="entry name" value="S-LAYER PROTEIN"/>
    <property type="match status" value="1"/>
</dbReference>
<dbReference type="InterPro" id="IPR018511">
    <property type="entry name" value="Hemolysin-typ_Ca-bd_CS"/>
</dbReference>
<dbReference type="EMBL" id="FOVR01000017">
    <property type="protein sequence ID" value="SFO98323.1"/>
    <property type="molecule type" value="Genomic_DNA"/>
</dbReference>
<dbReference type="PRINTS" id="PR00313">
    <property type="entry name" value="CABNDNGRPT"/>
</dbReference>
<dbReference type="InterPro" id="IPR050557">
    <property type="entry name" value="RTX_toxin/Mannuronan_C5-epim"/>
</dbReference>
<name>A0A1I5LMD1_9HYPH</name>
<evidence type="ECO:0000313" key="4">
    <source>
        <dbReference type="Proteomes" id="UP000199236"/>
    </source>
</evidence>
<dbReference type="SUPFAM" id="SSF51120">
    <property type="entry name" value="beta-Roll"/>
    <property type="match status" value="6"/>
</dbReference>
<evidence type="ECO:0000256" key="2">
    <source>
        <dbReference type="ARBA" id="ARBA00022525"/>
    </source>
</evidence>
<organism evidence="3 4">
    <name type="scientific">Cohaesibacter marisflavi</name>
    <dbReference type="NCBI Taxonomy" id="655353"/>
    <lineage>
        <taxon>Bacteria</taxon>
        <taxon>Pseudomonadati</taxon>
        <taxon>Pseudomonadota</taxon>
        <taxon>Alphaproteobacteria</taxon>
        <taxon>Hyphomicrobiales</taxon>
        <taxon>Cohaesibacteraceae</taxon>
    </lineage>
</organism>
<dbReference type="Gene3D" id="2.150.10.10">
    <property type="entry name" value="Serralysin-like metalloprotease, C-terminal"/>
    <property type="match status" value="10"/>
</dbReference>
<evidence type="ECO:0000313" key="3">
    <source>
        <dbReference type="EMBL" id="SFO98323.1"/>
    </source>
</evidence>
<dbReference type="Proteomes" id="UP000199236">
    <property type="component" value="Unassembled WGS sequence"/>
</dbReference>
<keyword evidence="4" id="KW-1185">Reference proteome</keyword>
<dbReference type="InterPro" id="IPR011049">
    <property type="entry name" value="Serralysin-like_metalloprot_C"/>
</dbReference>
<dbReference type="Pfam" id="PF00353">
    <property type="entry name" value="HemolysinCabind"/>
    <property type="match status" value="14"/>
</dbReference>
<evidence type="ECO:0000256" key="1">
    <source>
        <dbReference type="ARBA" id="ARBA00004613"/>
    </source>
</evidence>
<dbReference type="PANTHER" id="PTHR38340">
    <property type="entry name" value="S-LAYER PROTEIN"/>
    <property type="match status" value="1"/>
</dbReference>
<dbReference type="InterPro" id="IPR001343">
    <property type="entry name" value="Hemolysn_Ca-bd"/>
</dbReference>